<organism evidence="1 2">
    <name type="scientific">Citrus sinensis</name>
    <name type="common">Sweet orange</name>
    <name type="synonym">Citrus aurantium var. sinensis</name>
    <dbReference type="NCBI Taxonomy" id="2711"/>
    <lineage>
        <taxon>Eukaryota</taxon>
        <taxon>Viridiplantae</taxon>
        <taxon>Streptophyta</taxon>
        <taxon>Embryophyta</taxon>
        <taxon>Tracheophyta</taxon>
        <taxon>Spermatophyta</taxon>
        <taxon>Magnoliopsida</taxon>
        <taxon>eudicotyledons</taxon>
        <taxon>Gunneridae</taxon>
        <taxon>Pentapetalae</taxon>
        <taxon>rosids</taxon>
        <taxon>malvids</taxon>
        <taxon>Sapindales</taxon>
        <taxon>Rutaceae</taxon>
        <taxon>Aurantioideae</taxon>
        <taxon>Citrus</taxon>
    </lineage>
</organism>
<dbReference type="AlphaFoldDB" id="A0A067FR71"/>
<protein>
    <submittedName>
        <fullName evidence="1">Uncharacterized protein</fullName>
    </submittedName>
</protein>
<keyword evidence="2" id="KW-1185">Reference proteome</keyword>
<reference evidence="1 2" key="1">
    <citation type="submission" date="2014-04" db="EMBL/GenBank/DDBJ databases">
        <authorList>
            <consortium name="International Citrus Genome Consortium"/>
            <person name="Gmitter F."/>
            <person name="Chen C."/>
            <person name="Farmerie W."/>
            <person name="Harkins T."/>
            <person name="Desany B."/>
            <person name="Mohiuddin M."/>
            <person name="Kodira C."/>
            <person name="Borodovsky M."/>
            <person name="Lomsadze A."/>
            <person name="Burns P."/>
            <person name="Jenkins J."/>
            <person name="Prochnik S."/>
            <person name="Shu S."/>
            <person name="Chapman J."/>
            <person name="Pitluck S."/>
            <person name="Schmutz J."/>
            <person name="Rokhsar D."/>
        </authorList>
    </citation>
    <scope>NUCLEOTIDE SEQUENCE</scope>
</reference>
<proteinExistence type="predicted"/>
<accession>A0A067FR71</accession>
<dbReference type="Proteomes" id="UP000027120">
    <property type="component" value="Unassembled WGS sequence"/>
</dbReference>
<gene>
    <name evidence="1" type="ORF">CISIN_1g034602mg</name>
</gene>
<evidence type="ECO:0000313" key="2">
    <source>
        <dbReference type="Proteomes" id="UP000027120"/>
    </source>
</evidence>
<evidence type="ECO:0000313" key="1">
    <source>
        <dbReference type="EMBL" id="KDO69843.1"/>
    </source>
</evidence>
<dbReference type="EMBL" id="KK784892">
    <property type="protein sequence ID" value="KDO69843.1"/>
    <property type="molecule type" value="Genomic_DNA"/>
</dbReference>
<sequence length="89" mass="10320">MIQEIDKQLTSNVSCRRTNVRRIQNETTCHLNRKPFPNNIDFHPYTSFMSIFGPELQIGTRVRAEYKSGALACPETRTKGDTCPKRIYQ</sequence>
<name>A0A067FR71_CITSI</name>